<name>A0ABR3WHW2_9PEZI</name>
<gene>
    <name evidence="3" type="ORF">Daus18300_008549</name>
</gene>
<keyword evidence="2" id="KW-0732">Signal</keyword>
<dbReference type="PROSITE" id="PS50231">
    <property type="entry name" value="RICIN_B_LECTIN"/>
    <property type="match status" value="1"/>
</dbReference>
<protein>
    <recommendedName>
        <fullName evidence="5">Ricin B lectin domain-containing protein</fullName>
    </recommendedName>
</protein>
<feature type="signal peptide" evidence="2">
    <location>
        <begin position="1"/>
        <end position="17"/>
    </location>
</feature>
<dbReference type="SUPFAM" id="SSF50370">
    <property type="entry name" value="Ricin B-like lectins"/>
    <property type="match status" value="1"/>
</dbReference>
<dbReference type="Gene3D" id="2.80.10.50">
    <property type="match status" value="1"/>
</dbReference>
<feature type="compositionally biased region" description="Low complexity" evidence="1">
    <location>
        <begin position="211"/>
        <end position="223"/>
    </location>
</feature>
<keyword evidence="4" id="KW-1185">Reference proteome</keyword>
<evidence type="ECO:0000313" key="4">
    <source>
        <dbReference type="Proteomes" id="UP001583177"/>
    </source>
</evidence>
<comment type="caution">
    <text evidence="3">The sequence shown here is derived from an EMBL/GenBank/DDBJ whole genome shotgun (WGS) entry which is preliminary data.</text>
</comment>
<sequence length="326" mass="33526">MITKLISILACAGLASANPIVVAKAVASLDASAFAEAQQRDDTATRASSNINIKSSDGKCLSVDKLSGDFRANLTPIKVAQCGSTDGQGWDIITKGKHINTPQSMLIVSTSTNACLNFDPRRVVGDQVLLFSCGGRADGGGAETNSQIFPFNQLNSTQAFQPQNAQGKCLAVKNNVLDVADCSSGDSTQEFLFSGEATRASSTAAAKVPRTTGAAASAPKATGATGVNTAETAAVSGAGNTLDQAATDEAQQRDDTAVRAVSNTKIRTPNGQCLSVDPTAGDFRMNLIPVALVDCANPTTWDLITSGKHNDGSGGEAALIENRVLC</sequence>
<dbReference type="Proteomes" id="UP001583177">
    <property type="component" value="Unassembled WGS sequence"/>
</dbReference>
<feature type="chain" id="PRO_5046499987" description="Ricin B lectin domain-containing protein" evidence="2">
    <location>
        <begin position="18"/>
        <end position="326"/>
    </location>
</feature>
<dbReference type="EMBL" id="JAWRVE010000081">
    <property type="protein sequence ID" value="KAL1862452.1"/>
    <property type="molecule type" value="Genomic_DNA"/>
</dbReference>
<evidence type="ECO:0000256" key="2">
    <source>
        <dbReference type="SAM" id="SignalP"/>
    </source>
</evidence>
<dbReference type="InterPro" id="IPR035992">
    <property type="entry name" value="Ricin_B-like_lectins"/>
</dbReference>
<evidence type="ECO:0008006" key="5">
    <source>
        <dbReference type="Google" id="ProtNLM"/>
    </source>
</evidence>
<reference evidence="3 4" key="1">
    <citation type="journal article" date="2024" name="IMA Fungus">
        <title>IMA Genome - F19 : A genome assembly and annotation guide to empower mycologists, including annotated draft genome sequences of Ceratocystis pirilliformis, Diaporthe australafricana, Fusarium ophioides, Paecilomyces lecythidis, and Sporothrix stenoceras.</title>
        <authorList>
            <person name="Aylward J."/>
            <person name="Wilson A.M."/>
            <person name="Visagie C.M."/>
            <person name="Spraker J."/>
            <person name="Barnes I."/>
            <person name="Buitendag C."/>
            <person name="Ceriani C."/>
            <person name="Del Mar Angel L."/>
            <person name="du Plessis D."/>
            <person name="Fuchs T."/>
            <person name="Gasser K."/>
            <person name="Kramer D."/>
            <person name="Li W."/>
            <person name="Munsamy K."/>
            <person name="Piso A."/>
            <person name="Price J.L."/>
            <person name="Sonnekus B."/>
            <person name="Thomas C."/>
            <person name="van der Nest A."/>
            <person name="van Dijk A."/>
            <person name="van Heerden A."/>
            <person name="van Vuuren N."/>
            <person name="Yilmaz N."/>
            <person name="Duong T.A."/>
            <person name="van der Merwe N.A."/>
            <person name="Wingfield M.J."/>
            <person name="Wingfield B.D."/>
        </authorList>
    </citation>
    <scope>NUCLEOTIDE SEQUENCE [LARGE SCALE GENOMIC DNA]</scope>
    <source>
        <strain evidence="3 4">CMW 18300</strain>
    </source>
</reference>
<evidence type="ECO:0000256" key="1">
    <source>
        <dbReference type="SAM" id="MobiDB-lite"/>
    </source>
</evidence>
<organism evidence="3 4">
    <name type="scientific">Diaporthe australafricana</name>
    <dbReference type="NCBI Taxonomy" id="127596"/>
    <lineage>
        <taxon>Eukaryota</taxon>
        <taxon>Fungi</taxon>
        <taxon>Dikarya</taxon>
        <taxon>Ascomycota</taxon>
        <taxon>Pezizomycotina</taxon>
        <taxon>Sordariomycetes</taxon>
        <taxon>Sordariomycetidae</taxon>
        <taxon>Diaporthales</taxon>
        <taxon>Diaporthaceae</taxon>
        <taxon>Diaporthe</taxon>
    </lineage>
</organism>
<proteinExistence type="predicted"/>
<evidence type="ECO:0000313" key="3">
    <source>
        <dbReference type="EMBL" id="KAL1862452.1"/>
    </source>
</evidence>
<accession>A0ABR3WHW2</accession>
<feature type="region of interest" description="Disordered" evidence="1">
    <location>
        <begin position="202"/>
        <end position="223"/>
    </location>
</feature>